<dbReference type="Gene3D" id="2.160.10.10">
    <property type="entry name" value="Hexapeptide repeat proteins"/>
    <property type="match status" value="1"/>
</dbReference>
<evidence type="ECO:0000256" key="1">
    <source>
        <dbReference type="ARBA" id="ARBA00022605"/>
    </source>
</evidence>
<reference evidence="4" key="1">
    <citation type="journal article" date="2019" name="PLoS Negl. Trop. Dis.">
        <title>Revisiting the worldwide diversity of Leptospira species in the environment.</title>
        <authorList>
            <person name="Vincent A.T."/>
            <person name="Schiettekatte O."/>
            <person name="Bourhy P."/>
            <person name="Veyrier F.J."/>
            <person name="Picardeau M."/>
        </authorList>
    </citation>
    <scope>NUCLEOTIDE SEQUENCE [LARGE SCALE GENOMIC DNA]</scope>
    <source>
        <strain evidence="4">201300427</strain>
    </source>
</reference>
<dbReference type="GO" id="GO:0016746">
    <property type="term" value="F:acyltransferase activity"/>
    <property type="evidence" value="ECO:0007669"/>
    <property type="project" value="UniProtKB-KW"/>
</dbReference>
<dbReference type="NCBIfam" id="NF041874">
    <property type="entry name" value="EPS_EpsC"/>
    <property type="match status" value="1"/>
</dbReference>
<sequence length="325" mass="35898">MSAPLPKSNGHFQNQDSNRTGSLLSLGASAQGLTQEEKDEYSHFVESIYRKQYDDVHRYGGRQVAESFIQELFSILFAGYFSELTFRDLAQVEDSLSFFFLGAKKKLSPYLTLREEKSIQPSLNANDLIYELKRSLPRIYELIWEDAAAAHAGDPAAESIKEVVLAYSGFYAIAVHRVSHVLYELGVPIFPRMLSGYAHEKTGIDIHPGAKIGGSFFMDHGTGIVIGGTTTISDNVKIYQGVTLGALSVSKDLAKVKRHPTIEENVVIYSGATILGGDTVIGKNTIIGGNAWVTHSIPPYSIVYQKSEVRVRNSQELDNQIDFTI</sequence>
<dbReference type="EMBL" id="RQHW01000042">
    <property type="protein sequence ID" value="TGN19033.1"/>
    <property type="molecule type" value="Genomic_DNA"/>
</dbReference>
<keyword evidence="2 4" id="KW-0808">Transferase</keyword>
<gene>
    <name evidence="4" type="ORF">EHS15_11530</name>
</gene>
<organism evidence="4 5">
    <name type="scientific">Leptospira idonii</name>
    <dbReference type="NCBI Taxonomy" id="1193500"/>
    <lineage>
        <taxon>Bacteria</taxon>
        <taxon>Pseudomonadati</taxon>
        <taxon>Spirochaetota</taxon>
        <taxon>Spirochaetia</taxon>
        <taxon>Leptospirales</taxon>
        <taxon>Leptospiraceae</taxon>
        <taxon>Leptospira</taxon>
    </lineage>
</organism>
<dbReference type="PANTHER" id="PTHR42811">
    <property type="entry name" value="SERINE ACETYLTRANSFERASE"/>
    <property type="match status" value="1"/>
</dbReference>
<dbReference type="RefSeq" id="WP_135760716.1">
    <property type="nucleotide sequence ID" value="NZ_RQHW01000042.1"/>
</dbReference>
<proteinExistence type="predicted"/>
<dbReference type="AlphaFoldDB" id="A0A4R9LXI9"/>
<keyword evidence="1" id="KW-0028">Amino-acid biosynthesis</keyword>
<keyword evidence="5" id="KW-1185">Reference proteome</keyword>
<dbReference type="InterPro" id="IPR011004">
    <property type="entry name" value="Trimer_LpxA-like_sf"/>
</dbReference>
<dbReference type="InterPro" id="IPR045304">
    <property type="entry name" value="LbH_SAT"/>
</dbReference>
<dbReference type="GO" id="GO:0008652">
    <property type="term" value="P:amino acid biosynthetic process"/>
    <property type="evidence" value="ECO:0007669"/>
    <property type="project" value="UniProtKB-KW"/>
</dbReference>
<keyword evidence="3" id="KW-0012">Acyltransferase</keyword>
<evidence type="ECO:0000313" key="4">
    <source>
        <dbReference type="EMBL" id="TGN19033.1"/>
    </source>
</evidence>
<protein>
    <submittedName>
        <fullName evidence="4">Serine acetyltransferase</fullName>
    </submittedName>
</protein>
<name>A0A4R9LXI9_9LEPT</name>
<evidence type="ECO:0000256" key="3">
    <source>
        <dbReference type="ARBA" id="ARBA00023315"/>
    </source>
</evidence>
<dbReference type="InterPro" id="IPR053376">
    <property type="entry name" value="Serine_acetyltransferase"/>
</dbReference>
<dbReference type="SUPFAM" id="SSF51161">
    <property type="entry name" value="Trimeric LpxA-like enzymes"/>
    <property type="match status" value="1"/>
</dbReference>
<evidence type="ECO:0000313" key="5">
    <source>
        <dbReference type="Proteomes" id="UP000298058"/>
    </source>
</evidence>
<dbReference type="OrthoDB" id="9801456at2"/>
<comment type="caution">
    <text evidence="4">The sequence shown here is derived from an EMBL/GenBank/DDBJ whole genome shotgun (WGS) entry which is preliminary data.</text>
</comment>
<dbReference type="Gene3D" id="1.10.3130.10">
    <property type="entry name" value="serine acetyltransferase, domain 1"/>
    <property type="match status" value="1"/>
</dbReference>
<dbReference type="InterPro" id="IPR042122">
    <property type="entry name" value="Ser_AcTrfase_N_sf"/>
</dbReference>
<accession>A0A4R9LXI9</accession>
<evidence type="ECO:0000256" key="2">
    <source>
        <dbReference type="ARBA" id="ARBA00022679"/>
    </source>
</evidence>
<dbReference type="Proteomes" id="UP000298058">
    <property type="component" value="Unassembled WGS sequence"/>
</dbReference>
<dbReference type="CDD" id="cd03354">
    <property type="entry name" value="LbH_SAT"/>
    <property type="match status" value="1"/>
</dbReference>